<evidence type="ECO:0000313" key="3">
    <source>
        <dbReference type="Proteomes" id="UP000014500"/>
    </source>
</evidence>
<reference evidence="3" key="1">
    <citation type="submission" date="2011-05" db="EMBL/GenBank/DDBJ databases">
        <authorList>
            <person name="Richards S.R."/>
            <person name="Qu J."/>
            <person name="Jiang H."/>
            <person name="Jhangiani S.N."/>
            <person name="Agravi P."/>
            <person name="Goodspeed R."/>
            <person name="Gross S."/>
            <person name="Mandapat C."/>
            <person name="Jackson L."/>
            <person name="Mathew T."/>
            <person name="Pu L."/>
            <person name="Thornton R."/>
            <person name="Saada N."/>
            <person name="Wilczek-Boney K.B."/>
            <person name="Lee S."/>
            <person name="Kovar C."/>
            <person name="Wu Y."/>
            <person name="Scherer S.E."/>
            <person name="Worley K.C."/>
            <person name="Muzny D.M."/>
            <person name="Gibbs R."/>
        </authorList>
    </citation>
    <scope>NUCLEOTIDE SEQUENCE</scope>
    <source>
        <strain evidence="3">Brora</strain>
    </source>
</reference>
<dbReference type="EMBL" id="JH431048">
    <property type="status" value="NOT_ANNOTATED_CDS"/>
    <property type="molecule type" value="Genomic_DNA"/>
</dbReference>
<accession>T1IMH8</accession>
<keyword evidence="3" id="KW-1185">Reference proteome</keyword>
<dbReference type="EnsemblMetazoa" id="SMAR002181-RA">
    <property type="protein sequence ID" value="SMAR002181-PA"/>
    <property type="gene ID" value="SMAR002181"/>
</dbReference>
<organism evidence="2 3">
    <name type="scientific">Strigamia maritima</name>
    <name type="common">European centipede</name>
    <name type="synonym">Geophilus maritimus</name>
    <dbReference type="NCBI Taxonomy" id="126957"/>
    <lineage>
        <taxon>Eukaryota</taxon>
        <taxon>Metazoa</taxon>
        <taxon>Ecdysozoa</taxon>
        <taxon>Arthropoda</taxon>
        <taxon>Myriapoda</taxon>
        <taxon>Chilopoda</taxon>
        <taxon>Pleurostigmophora</taxon>
        <taxon>Geophilomorpha</taxon>
        <taxon>Linotaeniidae</taxon>
        <taxon>Strigamia</taxon>
    </lineage>
</organism>
<protein>
    <recommendedName>
        <fullName evidence="4">CCHC-type domain-containing protein</fullName>
    </recommendedName>
</protein>
<name>T1IMH8_STRMM</name>
<sequence>MSAERGRASGRSRFRNATRWSDGRGYRGRANYNRSWRGRGFNDTRQLAPAIRGRGEPPTRRDGTPIACYRCGGSHFVRDCPCEPVACASVNISGNNNDFGPSGGADLCTVEPN</sequence>
<dbReference type="Proteomes" id="UP000014500">
    <property type="component" value="Unassembled WGS sequence"/>
</dbReference>
<feature type="compositionally biased region" description="Basic and acidic residues" evidence="1">
    <location>
        <begin position="53"/>
        <end position="63"/>
    </location>
</feature>
<feature type="region of interest" description="Disordered" evidence="1">
    <location>
        <begin position="1"/>
        <end position="64"/>
    </location>
</feature>
<reference evidence="2" key="2">
    <citation type="submission" date="2015-02" db="UniProtKB">
        <authorList>
            <consortium name="EnsemblMetazoa"/>
        </authorList>
    </citation>
    <scope>IDENTIFICATION</scope>
</reference>
<proteinExistence type="predicted"/>
<evidence type="ECO:0008006" key="4">
    <source>
        <dbReference type="Google" id="ProtNLM"/>
    </source>
</evidence>
<dbReference type="HOGENOM" id="CLU_2136590_0_0_1"/>
<dbReference type="AlphaFoldDB" id="T1IMH8"/>
<evidence type="ECO:0000313" key="2">
    <source>
        <dbReference type="EnsemblMetazoa" id="SMAR002181-PA"/>
    </source>
</evidence>
<evidence type="ECO:0000256" key="1">
    <source>
        <dbReference type="SAM" id="MobiDB-lite"/>
    </source>
</evidence>